<dbReference type="GeneID" id="39734798"/>
<evidence type="ECO:0000313" key="2">
    <source>
        <dbReference type="EMBL" id="CRG98698.1"/>
    </source>
</evidence>
<evidence type="ECO:0000313" key="3">
    <source>
        <dbReference type="Proteomes" id="UP000220158"/>
    </source>
</evidence>
<dbReference type="RefSeq" id="XP_028531707.1">
    <property type="nucleotide sequence ID" value="XM_028680185.1"/>
</dbReference>
<keyword evidence="3" id="KW-1185">Reference proteome</keyword>
<accession>A0A1J1H1A2</accession>
<sequence>MKKKSIKKLRYLDSKGKLYSNGIKTEPKSKYDQIDFRNNYSLIENYSELKNLLKQAEEQYDFLKKELNLLQQKKDLLQWHICNNIKKLSMKRSEKQFKEETRIKLETKLKSLKDKTRIYKFEHDTLEEEVSKMEEELEKKMYVKNDVENKFNEWLNKKDDYLKDLTQERIQALNERKRRQNQLKKLLLVMKQENNKNYNINYLKKYESNLMNEISSYKNYNDFETKMVMDLIKMNS</sequence>
<dbReference type="OMA" id="QWHICNN"/>
<dbReference type="AlphaFoldDB" id="A0A1J1H1A2"/>
<reference evidence="2 3" key="1">
    <citation type="submission" date="2015-04" db="EMBL/GenBank/DDBJ databases">
        <authorList>
            <consortium name="Pathogen Informatics"/>
        </authorList>
    </citation>
    <scope>NUCLEOTIDE SEQUENCE [LARGE SCALE GENOMIC DNA]</scope>
    <source>
        <strain evidence="2 3">SGS1</strain>
    </source>
</reference>
<dbReference type="KEGG" id="prel:PRELSG_0404800"/>
<proteinExistence type="predicted"/>
<protein>
    <submittedName>
        <fullName evidence="2">Uncharacterized protein</fullName>
    </submittedName>
</protein>
<evidence type="ECO:0000256" key="1">
    <source>
        <dbReference type="SAM" id="Coils"/>
    </source>
</evidence>
<dbReference type="EMBL" id="LN835299">
    <property type="protein sequence ID" value="CRG98698.1"/>
    <property type="molecule type" value="Genomic_DNA"/>
</dbReference>
<dbReference type="OrthoDB" id="386295at2759"/>
<keyword evidence="1" id="KW-0175">Coiled coil</keyword>
<feature type="coiled-coil region" evidence="1">
    <location>
        <begin position="39"/>
        <end position="183"/>
    </location>
</feature>
<gene>
    <name evidence="2" type="ORF">PRELSG_0404800</name>
</gene>
<dbReference type="VEuPathDB" id="PlasmoDB:PRELSG_0404800"/>
<name>A0A1J1H1A2_PLARL</name>
<dbReference type="Proteomes" id="UP000220158">
    <property type="component" value="Chromosome 4"/>
</dbReference>
<organism evidence="2 3">
    <name type="scientific">Plasmodium relictum</name>
    <dbReference type="NCBI Taxonomy" id="85471"/>
    <lineage>
        <taxon>Eukaryota</taxon>
        <taxon>Sar</taxon>
        <taxon>Alveolata</taxon>
        <taxon>Apicomplexa</taxon>
        <taxon>Aconoidasida</taxon>
        <taxon>Haemosporida</taxon>
        <taxon>Plasmodiidae</taxon>
        <taxon>Plasmodium</taxon>
        <taxon>Plasmodium (Haemamoeba)</taxon>
    </lineage>
</organism>